<proteinExistence type="predicted"/>
<keyword evidence="2" id="KW-1185">Reference proteome</keyword>
<sequence>MEGKSENPYPTVLLRRRSQWWRHCCVGAVDDVG</sequence>
<gene>
    <name evidence="1" type="ORF">COLO4_38499</name>
</gene>
<name>A0A1R3FUR5_9ROSI</name>
<dbReference type="Proteomes" id="UP000187203">
    <property type="component" value="Unassembled WGS sequence"/>
</dbReference>
<reference evidence="2" key="1">
    <citation type="submission" date="2013-09" db="EMBL/GenBank/DDBJ databases">
        <title>Corchorus olitorius genome sequencing.</title>
        <authorList>
            <person name="Alam M."/>
            <person name="Haque M.S."/>
            <person name="Islam M.S."/>
            <person name="Emdad E.M."/>
            <person name="Islam M.M."/>
            <person name="Ahmed B."/>
            <person name="Halim A."/>
            <person name="Hossen Q.M.M."/>
            <person name="Hossain M.Z."/>
            <person name="Ahmed R."/>
            <person name="Khan M.M."/>
            <person name="Islam R."/>
            <person name="Rashid M.M."/>
            <person name="Khan S.A."/>
            <person name="Rahman M.S."/>
            <person name="Alam M."/>
            <person name="Yahiya A.S."/>
            <person name="Khan M.S."/>
            <person name="Azam M.S."/>
            <person name="Haque T."/>
            <person name="Lashkar M.Z.H."/>
            <person name="Akhand A.I."/>
            <person name="Morshed G."/>
            <person name="Roy S."/>
            <person name="Uddin K.S."/>
            <person name="Rabeya T."/>
            <person name="Hossain A.S."/>
            <person name="Chowdhury A."/>
            <person name="Snigdha A.R."/>
            <person name="Mortoza M.S."/>
            <person name="Matin S.A."/>
            <person name="Hoque S.M.E."/>
            <person name="Islam M.K."/>
            <person name="Roy D.K."/>
            <person name="Haider R."/>
            <person name="Moosa M.M."/>
            <person name="Elias S.M."/>
            <person name="Hasan A.M."/>
            <person name="Jahan S."/>
            <person name="Shafiuddin M."/>
            <person name="Mahmood N."/>
            <person name="Shommy N.S."/>
        </authorList>
    </citation>
    <scope>NUCLEOTIDE SEQUENCE [LARGE SCALE GENOMIC DNA]</scope>
    <source>
        <strain evidence="2">cv. O-4</strain>
    </source>
</reference>
<comment type="caution">
    <text evidence="1">The sequence shown here is derived from an EMBL/GenBank/DDBJ whole genome shotgun (WGS) entry which is preliminary data.</text>
</comment>
<dbReference type="AlphaFoldDB" id="A0A1R3FUR5"/>
<protein>
    <submittedName>
        <fullName evidence="1">Uncharacterized protein</fullName>
    </submittedName>
</protein>
<dbReference type="EMBL" id="AWUE01024848">
    <property type="protein sequence ID" value="OMO49557.1"/>
    <property type="molecule type" value="Genomic_DNA"/>
</dbReference>
<organism evidence="1 2">
    <name type="scientific">Corchorus olitorius</name>
    <dbReference type="NCBI Taxonomy" id="93759"/>
    <lineage>
        <taxon>Eukaryota</taxon>
        <taxon>Viridiplantae</taxon>
        <taxon>Streptophyta</taxon>
        <taxon>Embryophyta</taxon>
        <taxon>Tracheophyta</taxon>
        <taxon>Spermatophyta</taxon>
        <taxon>Magnoliopsida</taxon>
        <taxon>eudicotyledons</taxon>
        <taxon>Gunneridae</taxon>
        <taxon>Pentapetalae</taxon>
        <taxon>rosids</taxon>
        <taxon>malvids</taxon>
        <taxon>Malvales</taxon>
        <taxon>Malvaceae</taxon>
        <taxon>Grewioideae</taxon>
        <taxon>Apeibeae</taxon>
        <taxon>Corchorus</taxon>
    </lineage>
</organism>
<evidence type="ECO:0000313" key="1">
    <source>
        <dbReference type="EMBL" id="OMO49557.1"/>
    </source>
</evidence>
<accession>A0A1R3FUR5</accession>
<evidence type="ECO:0000313" key="2">
    <source>
        <dbReference type="Proteomes" id="UP000187203"/>
    </source>
</evidence>